<gene>
    <name evidence="1" type="ORF">KABA2_04S07458</name>
</gene>
<dbReference type="OrthoDB" id="19045at2759"/>
<comment type="caution">
    <text evidence="1">The sequence shown here is derived from an EMBL/GenBank/DDBJ whole genome shotgun (WGS) entry which is preliminary data.</text>
</comment>
<dbReference type="Gene3D" id="3.40.50.1000">
    <property type="entry name" value="HAD superfamily/HAD-like"/>
    <property type="match status" value="1"/>
</dbReference>
<dbReference type="InterPro" id="IPR036412">
    <property type="entry name" value="HAD-like_sf"/>
</dbReference>
<dbReference type="NCBIfam" id="TIGR01664">
    <property type="entry name" value="DNA-3'-Pase"/>
    <property type="match status" value="1"/>
</dbReference>
<dbReference type="AlphaFoldDB" id="A0A8H2VFC7"/>
<dbReference type="GeneID" id="64857486"/>
<dbReference type="InterPro" id="IPR013954">
    <property type="entry name" value="PNK3P"/>
</dbReference>
<dbReference type="PANTHER" id="PTHR12083:SF9">
    <property type="entry name" value="BIFUNCTIONAL POLYNUCLEOTIDE PHOSPHATASE_KINASE"/>
    <property type="match status" value="1"/>
</dbReference>
<dbReference type="SUPFAM" id="SSF56784">
    <property type="entry name" value="HAD-like"/>
    <property type="match status" value="1"/>
</dbReference>
<protein>
    <submittedName>
        <fullName evidence="1">Similar to Saccharomyces cerevisiae YMR156C TPP1 DNA 3'-phosphatase that functions in repair of endogenous damage of double-stranded DNA</fullName>
    </submittedName>
</protein>
<dbReference type="Proteomes" id="UP000644660">
    <property type="component" value="Unassembled WGS sequence"/>
</dbReference>
<dbReference type="GO" id="GO:0046404">
    <property type="term" value="F:ATP-dependent polydeoxyribonucleotide 5'-hydroxyl-kinase activity"/>
    <property type="evidence" value="ECO:0007669"/>
    <property type="project" value="TreeGrafter"/>
</dbReference>
<dbReference type="GO" id="GO:0006281">
    <property type="term" value="P:DNA repair"/>
    <property type="evidence" value="ECO:0007669"/>
    <property type="project" value="TreeGrafter"/>
</dbReference>
<evidence type="ECO:0000313" key="2">
    <source>
        <dbReference type="Proteomes" id="UP000644660"/>
    </source>
</evidence>
<reference evidence="1 2" key="1">
    <citation type="submission" date="2020-05" db="EMBL/GenBank/DDBJ databases">
        <authorList>
            <person name="Casaregola S."/>
            <person name="Devillers H."/>
            <person name="Grondin C."/>
        </authorList>
    </citation>
    <scope>NUCLEOTIDE SEQUENCE [LARGE SCALE GENOMIC DNA]</scope>
    <source>
        <strain evidence="1 2">CLIB 1767</strain>
    </source>
</reference>
<sequence length="252" mass="28948">MSHYRYIAPELIKYTPRNDEIPADNAKVYAFDLDHTLIQPKTPKAIFSRGPDDWKFMEFREGEQSLKTLINICKYDSKAHIVIFTNQGGVITMPPTSKSCSTFTSKIGNIFKYISKQEDGYLLLSRLWLYSSTMKPAALFPKQKKQASKKSITKQSTLPFLKKPNESMKEIDSSHKSLEELFNSMRKPEVGMGEQFIKDLHKRNDTITKQNMNWVYYCGDAAGRSSDFSDADKMFAKNMGIDFKTPEEVFIS</sequence>
<dbReference type="InterPro" id="IPR006551">
    <property type="entry name" value="Polynucleotide_phosphatase"/>
</dbReference>
<dbReference type="InterPro" id="IPR023214">
    <property type="entry name" value="HAD_sf"/>
</dbReference>
<keyword evidence="2" id="KW-1185">Reference proteome</keyword>
<dbReference type="Pfam" id="PF08645">
    <property type="entry name" value="PNK3P"/>
    <property type="match status" value="1"/>
</dbReference>
<accession>A0A8H2VFC7</accession>
<proteinExistence type="predicted"/>
<dbReference type="RefSeq" id="XP_041406334.1">
    <property type="nucleotide sequence ID" value="XM_041550400.1"/>
</dbReference>
<dbReference type="EMBL" id="CAEFZW010000004">
    <property type="protein sequence ID" value="CAB4254490.1"/>
    <property type="molecule type" value="Genomic_DNA"/>
</dbReference>
<dbReference type="PANTHER" id="PTHR12083">
    <property type="entry name" value="BIFUNCTIONAL POLYNUCLEOTIDE PHOSPHATASE/KINASE"/>
    <property type="match status" value="1"/>
</dbReference>
<dbReference type="GO" id="GO:0003690">
    <property type="term" value="F:double-stranded DNA binding"/>
    <property type="evidence" value="ECO:0007669"/>
    <property type="project" value="TreeGrafter"/>
</dbReference>
<evidence type="ECO:0000313" key="1">
    <source>
        <dbReference type="EMBL" id="CAB4254490.1"/>
    </source>
</evidence>
<organism evidence="1 2">
    <name type="scientific">Maudiozyma barnettii</name>
    <dbReference type="NCBI Taxonomy" id="61262"/>
    <lineage>
        <taxon>Eukaryota</taxon>
        <taxon>Fungi</taxon>
        <taxon>Dikarya</taxon>
        <taxon>Ascomycota</taxon>
        <taxon>Saccharomycotina</taxon>
        <taxon>Saccharomycetes</taxon>
        <taxon>Saccharomycetales</taxon>
        <taxon>Saccharomycetaceae</taxon>
        <taxon>Maudiozyma</taxon>
    </lineage>
</organism>
<name>A0A8H2VFC7_9SACH</name>
<dbReference type="GO" id="GO:0046403">
    <property type="term" value="F:polynucleotide 3'-phosphatase activity"/>
    <property type="evidence" value="ECO:0007669"/>
    <property type="project" value="TreeGrafter"/>
</dbReference>